<dbReference type="AlphaFoldDB" id="A0A8C3NZ51"/>
<dbReference type="Gene3D" id="3.10.20.370">
    <property type="match status" value="1"/>
</dbReference>
<feature type="domain" description="Reverse transcriptase/retrotransposon-derived protein RNase H-like" evidence="1">
    <location>
        <begin position="25"/>
        <end position="89"/>
    </location>
</feature>
<dbReference type="PANTHER" id="PTHR33064">
    <property type="entry name" value="POL PROTEIN"/>
    <property type="match status" value="1"/>
</dbReference>
<reference evidence="2" key="1">
    <citation type="submission" date="2025-08" db="UniProtKB">
        <authorList>
            <consortium name="Ensembl"/>
        </authorList>
    </citation>
    <scope>IDENTIFICATION</scope>
</reference>
<accession>A0A8C3NZ51</accession>
<dbReference type="Pfam" id="PF17919">
    <property type="entry name" value="RT_RNaseH_2"/>
    <property type="match status" value="1"/>
</dbReference>
<dbReference type="InterPro" id="IPR043502">
    <property type="entry name" value="DNA/RNA_pol_sf"/>
</dbReference>
<protein>
    <recommendedName>
        <fullName evidence="1">Reverse transcriptase/retrotransposon-derived protein RNase H-like domain-containing protein</fullName>
    </recommendedName>
</protein>
<evidence type="ECO:0000313" key="2">
    <source>
        <dbReference type="Ensembl" id="ENSCRFP00000002640.1"/>
    </source>
</evidence>
<evidence type="ECO:0000259" key="1">
    <source>
        <dbReference type="Pfam" id="PF17919"/>
    </source>
</evidence>
<dbReference type="Ensembl" id="ENSCRFT00000002757.1">
    <property type="protein sequence ID" value="ENSCRFP00000002640.1"/>
    <property type="gene ID" value="ENSCRFG00000002166.1"/>
</dbReference>
<dbReference type="InterPro" id="IPR041577">
    <property type="entry name" value="RT_RNaseH_2"/>
</dbReference>
<dbReference type="InterPro" id="IPR043128">
    <property type="entry name" value="Rev_trsase/Diguanyl_cyclase"/>
</dbReference>
<evidence type="ECO:0000313" key="3">
    <source>
        <dbReference type="Proteomes" id="UP000694396"/>
    </source>
</evidence>
<organism evidence="2 3">
    <name type="scientific">Cyanoderma ruficeps</name>
    <name type="common">rufous-capped babbler</name>
    <dbReference type="NCBI Taxonomy" id="181631"/>
    <lineage>
        <taxon>Eukaryota</taxon>
        <taxon>Metazoa</taxon>
        <taxon>Chordata</taxon>
        <taxon>Craniata</taxon>
        <taxon>Vertebrata</taxon>
        <taxon>Euteleostomi</taxon>
        <taxon>Archelosauria</taxon>
        <taxon>Archosauria</taxon>
        <taxon>Dinosauria</taxon>
        <taxon>Saurischia</taxon>
        <taxon>Theropoda</taxon>
        <taxon>Coelurosauria</taxon>
        <taxon>Aves</taxon>
        <taxon>Neognathae</taxon>
        <taxon>Neoaves</taxon>
        <taxon>Telluraves</taxon>
        <taxon>Australaves</taxon>
        <taxon>Passeriformes</taxon>
        <taxon>Sylvioidea</taxon>
        <taxon>Timaliidae</taxon>
        <taxon>Cyanoderma</taxon>
    </lineage>
</organism>
<name>A0A8C3NZ51_9PASS</name>
<dbReference type="InterPro" id="IPR051320">
    <property type="entry name" value="Viral_Replic_Matur_Polypro"/>
</dbReference>
<sequence>MICFYQGNRKRWLKRNLEHLKRKSWTKEGEQNFKKFKDKLLNAPVVALPDSEKEFELYVYVKQSHAKGILVQEHGKTRWPVAYFSKPLARGWPHCLQNCAPTNLMVTEAQKLTMGEYLICSML</sequence>
<dbReference type="Proteomes" id="UP000694396">
    <property type="component" value="Unplaced"/>
</dbReference>
<proteinExistence type="predicted"/>
<dbReference type="PANTHER" id="PTHR33064:SF37">
    <property type="entry name" value="RIBONUCLEASE H"/>
    <property type="match status" value="1"/>
</dbReference>
<dbReference type="SUPFAM" id="SSF56672">
    <property type="entry name" value="DNA/RNA polymerases"/>
    <property type="match status" value="1"/>
</dbReference>
<dbReference type="Gene3D" id="3.30.70.270">
    <property type="match status" value="1"/>
</dbReference>
<keyword evidence="3" id="KW-1185">Reference proteome</keyword>
<reference evidence="2" key="2">
    <citation type="submission" date="2025-09" db="UniProtKB">
        <authorList>
            <consortium name="Ensembl"/>
        </authorList>
    </citation>
    <scope>IDENTIFICATION</scope>
</reference>